<dbReference type="Proteomes" id="UP000632195">
    <property type="component" value="Unassembled WGS sequence"/>
</dbReference>
<dbReference type="EMBL" id="BMNY01000001">
    <property type="protein sequence ID" value="GGM73965.1"/>
    <property type="molecule type" value="Genomic_DNA"/>
</dbReference>
<evidence type="ECO:0000313" key="2">
    <source>
        <dbReference type="EMBL" id="GGM73965.1"/>
    </source>
</evidence>
<reference evidence="2" key="1">
    <citation type="journal article" date="2014" name="Int. J. Syst. Evol. Microbiol.">
        <title>Complete genome sequence of Corynebacterium casei LMG S-19264T (=DSM 44701T), isolated from a smear-ripened cheese.</title>
        <authorList>
            <consortium name="US DOE Joint Genome Institute (JGI-PGF)"/>
            <person name="Walter F."/>
            <person name="Albersmeier A."/>
            <person name="Kalinowski J."/>
            <person name="Ruckert C."/>
        </authorList>
    </citation>
    <scope>NUCLEOTIDE SEQUENCE</scope>
    <source>
        <strain evidence="2">JCM 13583</strain>
    </source>
</reference>
<dbReference type="AlphaFoldDB" id="A0AA37BRD7"/>
<proteinExistence type="predicted"/>
<gene>
    <name evidence="2" type="ORF">GCM10007108_09920</name>
</gene>
<protein>
    <submittedName>
        <fullName evidence="2">Uncharacterized protein</fullName>
    </submittedName>
</protein>
<accession>A0AA37BRD7</accession>
<sequence length="44" mass="5283">MGRKKDFKDDLEEDEELDLDEMAFGESRERRKASRNDPRSVPRK</sequence>
<feature type="compositionally biased region" description="Basic and acidic residues" evidence="1">
    <location>
        <begin position="26"/>
        <end position="44"/>
    </location>
</feature>
<organism evidence="2 3">
    <name type="scientific">Thermogymnomonas acidicola</name>
    <dbReference type="NCBI Taxonomy" id="399579"/>
    <lineage>
        <taxon>Archaea</taxon>
        <taxon>Methanobacteriati</taxon>
        <taxon>Thermoplasmatota</taxon>
        <taxon>Thermoplasmata</taxon>
        <taxon>Thermoplasmatales</taxon>
        <taxon>Thermogymnomonas</taxon>
    </lineage>
</organism>
<evidence type="ECO:0000313" key="3">
    <source>
        <dbReference type="Proteomes" id="UP000632195"/>
    </source>
</evidence>
<feature type="region of interest" description="Disordered" evidence="1">
    <location>
        <begin position="1"/>
        <end position="44"/>
    </location>
</feature>
<comment type="caution">
    <text evidence="2">The sequence shown here is derived from an EMBL/GenBank/DDBJ whole genome shotgun (WGS) entry which is preliminary data.</text>
</comment>
<keyword evidence="3" id="KW-1185">Reference proteome</keyword>
<evidence type="ECO:0000256" key="1">
    <source>
        <dbReference type="SAM" id="MobiDB-lite"/>
    </source>
</evidence>
<name>A0AA37BRD7_9ARCH</name>
<reference evidence="2" key="2">
    <citation type="submission" date="2022-09" db="EMBL/GenBank/DDBJ databases">
        <authorList>
            <person name="Sun Q."/>
            <person name="Ohkuma M."/>
        </authorList>
    </citation>
    <scope>NUCLEOTIDE SEQUENCE</scope>
    <source>
        <strain evidence="2">JCM 13583</strain>
    </source>
</reference>
<feature type="compositionally biased region" description="Acidic residues" evidence="1">
    <location>
        <begin position="9"/>
        <end position="23"/>
    </location>
</feature>